<dbReference type="FunFam" id="3.80.10.10:FF:000041">
    <property type="entry name" value="LRR receptor-like serine/threonine-protein kinase ERECTA"/>
    <property type="match status" value="1"/>
</dbReference>
<feature type="chain" id="PRO_5019829223" description="Leucine-rich repeat-containing N-terminal plant-type domain-containing protein" evidence="13">
    <location>
        <begin position="29"/>
        <end position="912"/>
    </location>
</feature>
<dbReference type="Gene3D" id="3.80.10.10">
    <property type="entry name" value="Ribonuclease Inhibitor"/>
    <property type="match status" value="4"/>
</dbReference>
<dbReference type="Pfam" id="PF00560">
    <property type="entry name" value="LRR_1"/>
    <property type="match status" value="7"/>
</dbReference>
<dbReference type="EMBL" id="OOIL02003368">
    <property type="protein sequence ID" value="VFQ87305.1"/>
    <property type="molecule type" value="Genomic_DNA"/>
</dbReference>
<proteinExistence type="inferred from homology"/>
<evidence type="ECO:0000256" key="13">
    <source>
        <dbReference type="SAM" id="SignalP"/>
    </source>
</evidence>
<dbReference type="OrthoDB" id="1302162at2759"/>
<keyword evidence="11" id="KW-0325">Glycoprotein</keyword>
<feature type="transmembrane region" description="Helical" evidence="12">
    <location>
        <begin position="868"/>
        <end position="888"/>
    </location>
</feature>
<keyword evidence="10" id="KW-0675">Receptor</keyword>
<evidence type="ECO:0000259" key="14">
    <source>
        <dbReference type="Pfam" id="PF08263"/>
    </source>
</evidence>
<dbReference type="FunFam" id="3.80.10.10:FF:000095">
    <property type="entry name" value="LRR receptor-like serine/threonine-protein kinase GSO1"/>
    <property type="match status" value="1"/>
</dbReference>
<dbReference type="GO" id="GO:0006952">
    <property type="term" value="P:defense response"/>
    <property type="evidence" value="ECO:0007669"/>
    <property type="project" value="UniProtKB-ARBA"/>
</dbReference>
<organism evidence="15 16">
    <name type="scientific">Cuscuta campestris</name>
    <dbReference type="NCBI Taxonomy" id="132261"/>
    <lineage>
        <taxon>Eukaryota</taxon>
        <taxon>Viridiplantae</taxon>
        <taxon>Streptophyta</taxon>
        <taxon>Embryophyta</taxon>
        <taxon>Tracheophyta</taxon>
        <taxon>Spermatophyta</taxon>
        <taxon>Magnoliopsida</taxon>
        <taxon>eudicotyledons</taxon>
        <taxon>Gunneridae</taxon>
        <taxon>Pentapetalae</taxon>
        <taxon>asterids</taxon>
        <taxon>lamiids</taxon>
        <taxon>Solanales</taxon>
        <taxon>Convolvulaceae</taxon>
        <taxon>Cuscuteae</taxon>
        <taxon>Cuscuta</taxon>
        <taxon>Cuscuta subgen. Grammica</taxon>
        <taxon>Cuscuta sect. Cleistogrammica</taxon>
    </lineage>
</organism>
<accession>A0A484MEZ4</accession>
<evidence type="ECO:0000256" key="5">
    <source>
        <dbReference type="ARBA" id="ARBA00022692"/>
    </source>
</evidence>
<keyword evidence="7" id="KW-0677">Repeat</keyword>
<evidence type="ECO:0000313" key="15">
    <source>
        <dbReference type="EMBL" id="VFQ87305.1"/>
    </source>
</evidence>
<feature type="signal peptide" evidence="13">
    <location>
        <begin position="1"/>
        <end position="28"/>
    </location>
</feature>
<feature type="domain" description="Leucine-rich repeat-containing N-terminal plant-type" evidence="14">
    <location>
        <begin position="32"/>
        <end position="75"/>
    </location>
</feature>
<comment type="similarity">
    <text evidence="2">Belongs to the RLP family.</text>
</comment>
<evidence type="ECO:0000256" key="11">
    <source>
        <dbReference type="ARBA" id="ARBA00023180"/>
    </source>
</evidence>
<dbReference type="AlphaFoldDB" id="A0A484MEZ4"/>
<evidence type="ECO:0000256" key="4">
    <source>
        <dbReference type="ARBA" id="ARBA00022614"/>
    </source>
</evidence>
<keyword evidence="4" id="KW-0433">Leucine-rich repeat</keyword>
<dbReference type="InterPro" id="IPR013210">
    <property type="entry name" value="LRR_N_plant-typ"/>
</dbReference>
<dbReference type="SMR" id="A0A484MEZ4"/>
<evidence type="ECO:0000256" key="10">
    <source>
        <dbReference type="ARBA" id="ARBA00023170"/>
    </source>
</evidence>
<keyword evidence="3" id="KW-1003">Cell membrane</keyword>
<evidence type="ECO:0000256" key="8">
    <source>
        <dbReference type="ARBA" id="ARBA00022989"/>
    </source>
</evidence>
<evidence type="ECO:0000313" key="16">
    <source>
        <dbReference type="Proteomes" id="UP000595140"/>
    </source>
</evidence>
<evidence type="ECO:0000256" key="7">
    <source>
        <dbReference type="ARBA" id="ARBA00022737"/>
    </source>
</evidence>
<dbReference type="InterPro" id="IPR001611">
    <property type="entry name" value="Leu-rich_rpt"/>
</dbReference>
<dbReference type="InterPro" id="IPR032675">
    <property type="entry name" value="LRR_dom_sf"/>
</dbReference>
<dbReference type="SUPFAM" id="SSF52058">
    <property type="entry name" value="L domain-like"/>
    <property type="match status" value="2"/>
</dbReference>
<evidence type="ECO:0000256" key="12">
    <source>
        <dbReference type="SAM" id="Phobius"/>
    </source>
</evidence>
<dbReference type="PANTHER" id="PTHR48062:SF52">
    <property type="entry name" value="RECEPTOR-LIKE PROTEIN 8-RELATED"/>
    <property type="match status" value="1"/>
</dbReference>
<keyword evidence="16" id="KW-1185">Reference proteome</keyword>
<dbReference type="InterPro" id="IPR051502">
    <property type="entry name" value="RLP_Defense_Trigger"/>
</dbReference>
<dbReference type="GO" id="GO:0005886">
    <property type="term" value="C:plasma membrane"/>
    <property type="evidence" value="ECO:0007669"/>
    <property type="project" value="UniProtKB-SubCell"/>
</dbReference>
<dbReference type="PRINTS" id="PR00019">
    <property type="entry name" value="LEURICHRPT"/>
</dbReference>
<evidence type="ECO:0000256" key="2">
    <source>
        <dbReference type="ARBA" id="ARBA00009592"/>
    </source>
</evidence>
<dbReference type="Pfam" id="PF08263">
    <property type="entry name" value="LRRNT_2"/>
    <property type="match status" value="1"/>
</dbReference>
<dbReference type="GO" id="GO:0051707">
    <property type="term" value="P:response to other organism"/>
    <property type="evidence" value="ECO:0007669"/>
    <property type="project" value="UniProtKB-ARBA"/>
</dbReference>
<dbReference type="FunFam" id="3.80.10.10:FF:000213">
    <property type="entry name" value="Tyrosine-sulfated glycopeptide receptor 1"/>
    <property type="match status" value="1"/>
</dbReference>
<sequence>MRSLLLKKCLVSWGLIIIFSQWFGHNESSCLEKEREALLQLKDFFRFNLIGHASLRSWPETGDLDCCTWERVGCDATTGRVTDLGLDYIVYSPQRCLNASMFSPFEELVNLNLAQNSLSCFVEDGEFTKLKSLEVLDLSENPYGGHVSPSIGELSSLVALSLKKNNLTGILPSQAELCKLRNLKELDMSHNHLQGLIPPCMGNFTSLRLLDLSTNNFKGEISFIFPPLKSLEYIRLGNNNFQGKISFTYLANHSNLKLLEVLNNGDLEVEDEDDYSDWKNPNFQFEVLVLSGCQLNNKRGSKAPQFLRYQSKLKVLDMSHNNLRGGFPTWVVENNSQLMILNLRNNSFEEPLRLRPDLNTSDSVFWMDLSENQFSGKLQEDVGMVFPRMSYLNLSTNHFEGVFPSSFCNMSRLSQLDLSENYFGGEICDEVIPGCLSNLFELVLLSNAFRGEVFSAHFNMTNLAVLDLGDNMFLRPISSRGISRSDSLYYLDVSNNHFSGDLESWITNLTNMKTLFIQENTLNGHFPCDIPNMFLLDVSYNSLSGPIPSCKFNLQYVRAKSNQINGKIPETLLNSLTIHTLDMTENKLSGNLPPLIGAPNLRALLLGGNRLSGLLPNQLCALRELNMVDLSCNLFSGHIPKCINNITFGQPGLYNTIYDDVFSIWSSNEAEKGVVTYRNILFQVYDMTMTKQMNLFLVGMDFVTKKKVNSYKGDMVNYVSGLDLSCNSLGGEIPSELGEVKWIHALNLSHNQIIGQIPTSISGLRQLESLDLSYNNLSGSLPLGLVELNFLECFSVAYNNLSGSVPNVKDQFGTFEKNSYEGNPYLCGEQTGKNCSSRKNTDGDDDDDDDRMVETTSEKWYEEVDMSAFWVAYIIFFLGVFISSLCCLKFNENGWRLLWSHQQIFLDLGPTT</sequence>
<name>A0A484MEZ4_9ASTE</name>
<dbReference type="InterPro" id="IPR003591">
    <property type="entry name" value="Leu-rich_rpt_typical-subtyp"/>
</dbReference>
<keyword evidence="9 12" id="KW-0472">Membrane</keyword>
<comment type="subcellular location">
    <subcellularLocation>
        <location evidence="1">Cell membrane</location>
        <topology evidence="1">Single-pass type I membrane protein</topology>
    </subcellularLocation>
</comment>
<keyword evidence="5 12" id="KW-0812">Transmembrane</keyword>
<dbReference type="Proteomes" id="UP000595140">
    <property type="component" value="Unassembled WGS sequence"/>
</dbReference>
<evidence type="ECO:0000256" key="6">
    <source>
        <dbReference type="ARBA" id="ARBA00022729"/>
    </source>
</evidence>
<evidence type="ECO:0000256" key="1">
    <source>
        <dbReference type="ARBA" id="ARBA00004251"/>
    </source>
</evidence>
<reference evidence="15 16" key="1">
    <citation type="submission" date="2018-04" db="EMBL/GenBank/DDBJ databases">
        <authorList>
            <person name="Vogel A."/>
        </authorList>
    </citation>
    <scope>NUCLEOTIDE SEQUENCE [LARGE SCALE GENOMIC DNA]</scope>
</reference>
<keyword evidence="8 12" id="KW-1133">Transmembrane helix</keyword>
<dbReference type="PANTHER" id="PTHR48062">
    <property type="entry name" value="RECEPTOR-LIKE PROTEIN 14"/>
    <property type="match status" value="1"/>
</dbReference>
<keyword evidence="6 13" id="KW-0732">Signal</keyword>
<dbReference type="Pfam" id="PF13855">
    <property type="entry name" value="LRR_8"/>
    <property type="match status" value="1"/>
</dbReference>
<gene>
    <name evidence="15" type="ORF">CCAM_LOCUS29081</name>
</gene>
<evidence type="ECO:0000256" key="3">
    <source>
        <dbReference type="ARBA" id="ARBA00022475"/>
    </source>
</evidence>
<evidence type="ECO:0000256" key="9">
    <source>
        <dbReference type="ARBA" id="ARBA00023136"/>
    </source>
</evidence>
<dbReference type="SMART" id="SM00369">
    <property type="entry name" value="LRR_TYP"/>
    <property type="match status" value="5"/>
</dbReference>
<protein>
    <recommendedName>
        <fullName evidence="14">Leucine-rich repeat-containing N-terminal plant-type domain-containing protein</fullName>
    </recommendedName>
</protein>